<dbReference type="AlphaFoldDB" id="A0A0X1SXK1"/>
<dbReference type="KEGG" id="pagb:AWM79_04265"/>
<evidence type="ECO:0000313" key="1">
    <source>
        <dbReference type="EMBL" id="AMB84567.1"/>
    </source>
</evidence>
<evidence type="ECO:0000313" key="2">
    <source>
        <dbReference type="Proteomes" id="UP000063229"/>
    </source>
</evidence>
<sequence>MNIERYRYQGNWGIVFHVNRFIVQPADRGNLYNSLYFCEARAAQYKVTQLIVQLYDKMLAQERPCLMMVAFSQPLTREQGDLLNDQRTLVSNLTSSAFGAMGAAIPSGLAQRIARGVIWASTSKFVGGKLPTYHASDVIVSLVAVVDGGIGPQQSSSSMILKSGEYGY</sequence>
<organism evidence="1 2">
    <name type="scientific">Pseudomonas agarici</name>
    <dbReference type="NCBI Taxonomy" id="46677"/>
    <lineage>
        <taxon>Bacteria</taxon>
        <taxon>Pseudomonadati</taxon>
        <taxon>Pseudomonadota</taxon>
        <taxon>Gammaproteobacteria</taxon>
        <taxon>Pseudomonadales</taxon>
        <taxon>Pseudomonadaceae</taxon>
        <taxon>Pseudomonas</taxon>
    </lineage>
</organism>
<dbReference type="RefSeq" id="WP_060782221.1">
    <property type="nucleotide sequence ID" value="NZ_CP014135.1"/>
</dbReference>
<accession>A0A0X1SXK1</accession>
<gene>
    <name evidence="1" type="ORF">AWM79_04265</name>
</gene>
<dbReference type="Proteomes" id="UP000063229">
    <property type="component" value="Chromosome"/>
</dbReference>
<proteinExistence type="predicted"/>
<keyword evidence="2" id="KW-1185">Reference proteome</keyword>
<protein>
    <submittedName>
        <fullName evidence="1">Uncharacterized protein</fullName>
    </submittedName>
</protein>
<dbReference type="EMBL" id="CP014135">
    <property type="protein sequence ID" value="AMB84567.1"/>
    <property type="molecule type" value="Genomic_DNA"/>
</dbReference>
<name>A0A0X1SXK1_PSEAA</name>
<reference evidence="1 2" key="1">
    <citation type="submission" date="2016-01" db="EMBL/GenBank/DDBJ databases">
        <authorList>
            <person name="McClelland M."/>
            <person name="Jain A."/>
            <person name="Saraogi P."/>
            <person name="Mendelson R."/>
            <person name="Westerman R."/>
            <person name="SanMiguel P."/>
            <person name="Csonka L."/>
        </authorList>
    </citation>
    <scope>NUCLEOTIDE SEQUENCE [LARGE SCALE GENOMIC DNA]</scope>
    <source>
        <strain evidence="1 2">NCPPB 2472</strain>
    </source>
</reference>